<evidence type="ECO:0000313" key="4">
    <source>
        <dbReference type="EMBL" id="CAI8001302.1"/>
    </source>
</evidence>
<sequence>MIATEHGIVKLGPYRTLREVSYGGSASRFCEIYVLPGQPEWRRLASAERDAGKDEFAAVAAEFADRVSLNTYSLVGTRGDVDFMLWGVSPELERINELAAQLNQTRLGGYLETPHSYLGMTRRSPYIDDHQHEGQEGSGDAASMRIVGRRYLFMYPFWKTHDWYQLPKEDRQELMNEHFVIGHKYPQVKISTAYSFGLDDPEFVLGFETDEPGTFLDLVMELRESKARPYTLQDTPIFSCINRPLRDCLEDAG</sequence>
<proteinExistence type="predicted"/>
<accession>A0AA35R250</accession>
<dbReference type="Pfam" id="PF06778">
    <property type="entry name" value="Chlor_dismutase"/>
    <property type="match status" value="1"/>
</dbReference>
<keyword evidence="1" id="KW-0349">Heme</keyword>
<comment type="caution">
    <text evidence="4">The sequence shown here is derived from an EMBL/GenBank/DDBJ whole genome shotgun (WGS) entry which is preliminary data.</text>
</comment>
<dbReference type="PANTHER" id="PTHR36843:SF1">
    <property type="entry name" value="COPROHEME DECARBOXYLASE"/>
    <property type="match status" value="1"/>
</dbReference>
<evidence type="ECO:0000256" key="3">
    <source>
        <dbReference type="ARBA" id="ARBA00023004"/>
    </source>
</evidence>
<dbReference type="SUPFAM" id="SSF54909">
    <property type="entry name" value="Dimeric alpha+beta barrel"/>
    <property type="match status" value="1"/>
</dbReference>
<reference evidence="4" key="1">
    <citation type="submission" date="2023-03" db="EMBL/GenBank/DDBJ databases">
        <authorList>
            <person name="Steffen K."/>
            <person name="Cardenas P."/>
        </authorList>
    </citation>
    <scope>NUCLEOTIDE SEQUENCE</scope>
</reference>
<dbReference type="Gene3D" id="3.30.70.1030">
    <property type="entry name" value="Apc35880, domain 1"/>
    <property type="match status" value="2"/>
</dbReference>
<keyword evidence="5" id="KW-1185">Reference proteome</keyword>
<name>A0AA35R250_GEOBA</name>
<gene>
    <name evidence="4" type="ORF">GBAR_LOCUS3153</name>
</gene>
<dbReference type="GO" id="GO:0046872">
    <property type="term" value="F:metal ion binding"/>
    <property type="evidence" value="ECO:0007669"/>
    <property type="project" value="UniProtKB-KW"/>
</dbReference>
<dbReference type="Proteomes" id="UP001174909">
    <property type="component" value="Unassembled WGS sequence"/>
</dbReference>
<keyword evidence="2" id="KW-0479">Metal-binding</keyword>
<dbReference type="GO" id="GO:0016491">
    <property type="term" value="F:oxidoreductase activity"/>
    <property type="evidence" value="ECO:0007669"/>
    <property type="project" value="InterPro"/>
</dbReference>
<organism evidence="4 5">
    <name type="scientific">Geodia barretti</name>
    <name type="common">Barrett's horny sponge</name>
    <dbReference type="NCBI Taxonomy" id="519541"/>
    <lineage>
        <taxon>Eukaryota</taxon>
        <taxon>Metazoa</taxon>
        <taxon>Porifera</taxon>
        <taxon>Demospongiae</taxon>
        <taxon>Heteroscleromorpha</taxon>
        <taxon>Tetractinellida</taxon>
        <taxon>Astrophorina</taxon>
        <taxon>Geodiidae</taxon>
        <taxon>Geodia</taxon>
    </lineage>
</organism>
<dbReference type="EMBL" id="CASHTH010000432">
    <property type="protein sequence ID" value="CAI8001302.1"/>
    <property type="molecule type" value="Genomic_DNA"/>
</dbReference>
<evidence type="ECO:0000313" key="5">
    <source>
        <dbReference type="Proteomes" id="UP001174909"/>
    </source>
</evidence>
<dbReference type="GO" id="GO:0020037">
    <property type="term" value="F:heme binding"/>
    <property type="evidence" value="ECO:0007669"/>
    <property type="project" value="InterPro"/>
</dbReference>
<dbReference type="InterPro" id="IPR010644">
    <property type="entry name" value="ChdC/CLD"/>
</dbReference>
<dbReference type="PANTHER" id="PTHR36843">
    <property type="entry name" value="HEME-DEPENDENT PEROXIDASE YWFI-RELATED"/>
    <property type="match status" value="1"/>
</dbReference>
<dbReference type="InterPro" id="IPR011008">
    <property type="entry name" value="Dimeric_a/b-barrel"/>
</dbReference>
<protein>
    <submittedName>
        <fullName evidence="4">Coproheme decarboxylase</fullName>
    </submittedName>
</protein>
<evidence type="ECO:0000256" key="1">
    <source>
        <dbReference type="ARBA" id="ARBA00022617"/>
    </source>
</evidence>
<keyword evidence="3" id="KW-0408">Iron</keyword>
<dbReference type="AlphaFoldDB" id="A0AA35R250"/>
<evidence type="ECO:0000256" key="2">
    <source>
        <dbReference type="ARBA" id="ARBA00022723"/>
    </source>
</evidence>